<evidence type="ECO:0000313" key="3">
    <source>
        <dbReference type="Proteomes" id="UP000030711"/>
    </source>
</evidence>
<evidence type="ECO:0000313" key="1">
    <source>
        <dbReference type="EMBL" id="KAK2632233.1"/>
    </source>
</evidence>
<gene>
    <name evidence="2" type="ORF">EUGRSUZ_L01832</name>
</gene>
<keyword evidence="3" id="KW-1185">Reference proteome</keyword>
<accession>A0A058ZT77</accession>
<name>A0A058ZT77_EUCGR</name>
<sequence length="94" mass="10360">MSSAILGPKPLTYASKAIPLLQFPLERHLLFSDARADIFHYNSCNAAKWLGTNDEKSRVSLSLSCEISPSVVQSKNSMACFSNLQGREAEQNMP</sequence>
<dbReference type="EMBL" id="MU848632">
    <property type="protein sequence ID" value="KAK2632233.1"/>
    <property type="molecule type" value="Genomic_DNA"/>
</dbReference>
<dbReference type="Gramene" id="KCW44644">
    <property type="protein sequence ID" value="KCW44644"/>
    <property type="gene ID" value="EUGRSUZ_L01832"/>
</dbReference>
<dbReference type="EMBL" id="KK199148">
    <property type="protein sequence ID" value="KCW44644.1"/>
    <property type="molecule type" value="Genomic_DNA"/>
</dbReference>
<organism evidence="2">
    <name type="scientific">Eucalyptus grandis</name>
    <name type="common">Flooded gum</name>
    <dbReference type="NCBI Taxonomy" id="71139"/>
    <lineage>
        <taxon>Eukaryota</taxon>
        <taxon>Viridiplantae</taxon>
        <taxon>Streptophyta</taxon>
        <taxon>Embryophyta</taxon>
        <taxon>Tracheophyta</taxon>
        <taxon>Spermatophyta</taxon>
        <taxon>Magnoliopsida</taxon>
        <taxon>eudicotyledons</taxon>
        <taxon>Gunneridae</taxon>
        <taxon>Pentapetalae</taxon>
        <taxon>rosids</taxon>
        <taxon>malvids</taxon>
        <taxon>Myrtales</taxon>
        <taxon>Myrtaceae</taxon>
        <taxon>Myrtoideae</taxon>
        <taxon>Eucalypteae</taxon>
        <taxon>Eucalyptus</taxon>
    </lineage>
</organism>
<dbReference type="Proteomes" id="UP000030711">
    <property type="component" value="Unassembled WGS sequence"/>
</dbReference>
<evidence type="ECO:0000313" key="2">
    <source>
        <dbReference type="EMBL" id="KCW44644.1"/>
    </source>
</evidence>
<reference evidence="2" key="1">
    <citation type="submission" date="2013-07" db="EMBL/GenBank/DDBJ databases">
        <title>The genome of Eucalyptus grandis.</title>
        <authorList>
            <person name="Schmutz J."/>
            <person name="Hayes R."/>
            <person name="Myburg A."/>
            <person name="Tuskan G."/>
            <person name="Grattapaglia D."/>
            <person name="Rokhsar D.S."/>
        </authorList>
    </citation>
    <scope>NUCLEOTIDE SEQUENCE</scope>
    <source>
        <tissue evidence="2">Leaf extractions</tissue>
    </source>
</reference>
<reference evidence="1" key="4">
    <citation type="submission" date="2023-07" db="EMBL/GenBank/DDBJ databases">
        <authorList>
            <person name="Myburg A.A."/>
            <person name="Grattapaglia D."/>
            <person name="Tuskan G.A."/>
            <person name="Hellsten U."/>
            <person name="Hayes R.D."/>
            <person name="Grimwood J."/>
            <person name="Jenkins J."/>
            <person name="Lindquist E."/>
            <person name="Tice H."/>
            <person name="Bauer D."/>
            <person name="Goodstein D.M."/>
            <person name="Dubchak I."/>
            <person name="Poliakov A."/>
            <person name="Mizrachi E."/>
            <person name="Kullan A.R."/>
            <person name="Hussey S.G."/>
            <person name="Pinard D."/>
            <person name="Van D.M."/>
            <person name="Singh P."/>
            <person name="Van J.I."/>
            <person name="Silva-Junior O.B."/>
            <person name="Togawa R.C."/>
            <person name="Pappas M.R."/>
            <person name="Faria D.A."/>
            <person name="Sansaloni C.P."/>
            <person name="Petroli C.D."/>
            <person name="Yang X."/>
            <person name="Ranjan P."/>
            <person name="Tschaplinski T.J."/>
            <person name="Ye C.Y."/>
            <person name="Li T."/>
            <person name="Sterck L."/>
            <person name="Vanneste K."/>
            <person name="Murat F."/>
            <person name="Soler M."/>
            <person name="Clemente H.S."/>
            <person name="Saidi N."/>
            <person name="Cassan-Wang H."/>
            <person name="Dunand C."/>
            <person name="Hefer C.A."/>
            <person name="Bornberg-Bauer E."/>
            <person name="Kersting A.R."/>
            <person name="Vining K."/>
            <person name="Amarasinghe V."/>
            <person name="Ranik M."/>
            <person name="Naithani S."/>
            <person name="Elser J."/>
            <person name="Boyd A.E."/>
            <person name="Liston A."/>
            <person name="Spatafora J.W."/>
            <person name="Dharmwardhana P."/>
            <person name="Raja R."/>
            <person name="Sullivan C."/>
            <person name="Romanel E."/>
            <person name="Alves-Ferreira M."/>
            <person name="Kulheim C."/>
            <person name="Foley W."/>
            <person name="Carocha V."/>
            <person name="Paiva J."/>
            <person name="Kudrna D."/>
            <person name="Brommonschenkel S.H."/>
            <person name="Pasquali G."/>
            <person name="Byrne M."/>
            <person name="Rigault P."/>
            <person name="Tibbits J."/>
            <person name="Spokevicius A."/>
            <person name="Jones R.C."/>
            <person name="Steane D.A."/>
            <person name="Vaillancourt R.E."/>
            <person name="Potts B.M."/>
            <person name="Joubert F."/>
            <person name="Barry K."/>
            <person name="Pappas G.J."/>
            <person name="Strauss S.H."/>
            <person name="Jaiswal P."/>
            <person name="Grima-Pettenati J."/>
            <person name="Salse J."/>
            <person name="Van D.P."/>
            <person name="Rokhsar D.S."/>
            <person name="Schmutz J."/>
        </authorList>
    </citation>
    <scope>NUCLEOTIDE SEQUENCE</scope>
    <source>
        <tissue evidence="1">Leaf extractions</tissue>
    </source>
</reference>
<dbReference type="InParanoid" id="A0A058ZT77"/>
<protein>
    <submittedName>
        <fullName evidence="2">Uncharacterized protein</fullName>
    </submittedName>
</protein>
<reference evidence="1" key="3">
    <citation type="submission" date="2023-04" db="EMBL/GenBank/DDBJ databases">
        <title>WGS assembly of Eucalyptus grandis.</title>
        <authorList>
            <person name="Myburg A."/>
            <person name="Grattapaglia D."/>
            <person name="Tuskan G."/>
            <person name="Hellsten U."/>
            <person name="Hayes R."/>
            <person name="Grimwood J."/>
            <person name="Jenkins J."/>
            <person name="Lindquist E."/>
            <person name="Tice H."/>
            <person name="Bauer D."/>
            <person name="Goodstein D."/>
            <person name="Dubchak I."/>
            <person name="Poliakov A."/>
            <person name="Mizrachi E."/>
            <person name="Kullan A."/>
            <person name="Hussey S."/>
            <person name="Pinard D."/>
            <person name="Van D."/>
            <person name="Singh P."/>
            <person name="Van J."/>
            <person name="Silva-Junior O."/>
            <person name="Togawa R."/>
            <person name="Pappas M."/>
            <person name="Faria D."/>
            <person name="Sansaloni C."/>
            <person name="Petroli C."/>
            <person name="Yang X."/>
            <person name="Ranjan P."/>
            <person name="Tschaplinski T."/>
            <person name="Ye C."/>
            <person name="Li T."/>
            <person name="Sterck L."/>
            <person name="Vanneste K."/>
            <person name="Murat F."/>
            <person name="Soler M."/>
            <person name="Clemente H."/>
            <person name="Saidi N."/>
            <person name="Cassan-Wang H."/>
            <person name="Dunand C."/>
            <person name="Hefer C."/>
            <person name="Bornberg-Bauer E."/>
            <person name="Kersting A."/>
            <person name="Vining K."/>
            <person name="Amarasinghe V."/>
            <person name="Ranik M."/>
            <person name="Naithani S."/>
            <person name="Elser J."/>
            <person name="Boyd A."/>
            <person name="Liston A."/>
            <person name="Spatafora J."/>
            <person name="Dharmwardhana P."/>
            <person name="Raja R."/>
            <person name="Sullivan C."/>
            <person name="Romanel E."/>
            <person name="Alves-Ferreira M."/>
            <person name="Kulheim C."/>
            <person name="Foley W."/>
            <person name="Carocha V."/>
            <person name="Paiva J."/>
            <person name="Kudrna D."/>
            <person name="Brommonschenkel S."/>
            <person name="Pasquali G."/>
            <person name="Byrne M."/>
            <person name="Rigault P."/>
            <person name="Tibbits J."/>
            <person name="Spokevicius A."/>
            <person name="Jones R."/>
            <person name="Steane D."/>
            <person name="Vaillancourt R."/>
            <person name="Potts B."/>
            <person name="Joubert F."/>
            <person name="Barry K."/>
            <person name="Pappas G."/>
            <person name="Strauss S."/>
            <person name="Jaiswal P."/>
            <person name="Grima-Pettenati J."/>
            <person name="Salse J."/>
            <person name="Van D."/>
            <person name="Rokhsar D."/>
            <person name="Schmutz J."/>
        </authorList>
    </citation>
    <scope>NUCLEOTIDE SEQUENCE</scope>
    <source>
        <tissue evidence="1">Leaf extractions</tissue>
    </source>
</reference>
<reference evidence="1" key="2">
    <citation type="journal article" date="2014" name="Nature">
        <title>The genome of Eucalyptus grandis.</title>
        <authorList>
            <person name="Myburg A.A."/>
            <person name="Grattapaglia D."/>
            <person name="Tuskan G.A."/>
            <person name="Hellsten U."/>
            <person name="Hayes R.D."/>
            <person name="Grimwood J."/>
            <person name="Jenkins J."/>
            <person name="Lindquist E."/>
            <person name="Tice H."/>
            <person name="Bauer D."/>
            <person name="Goodstein D.M."/>
            <person name="Dubchak I."/>
            <person name="Poliakov A."/>
            <person name="Mizrachi E."/>
            <person name="Kullan A.R."/>
            <person name="Hussey S.G."/>
            <person name="Pinard D."/>
            <person name="van der Merwe K."/>
            <person name="Singh P."/>
            <person name="van Jaarsveld I."/>
            <person name="Silva-Junior O.B."/>
            <person name="Togawa R.C."/>
            <person name="Pappas M.R."/>
            <person name="Faria D.A."/>
            <person name="Sansaloni C.P."/>
            <person name="Petroli C.D."/>
            <person name="Yang X."/>
            <person name="Ranjan P."/>
            <person name="Tschaplinski T.J."/>
            <person name="Ye C.Y."/>
            <person name="Li T."/>
            <person name="Sterck L."/>
            <person name="Vanneste K."/>
            <person name="Murat F."/>
            <person name="Soler M."/>
            <person name="Clemente H.S."/>
            <person name="Saidi N."/>
            <person name="Cassan-Wang H."/>
            <person name="Dunand C."/>
            <person name="Hefer C.A."/>
            <person name="Bornberg-Bauer E."/>
            <person name="Kersting A.R."/>
            <person name="Vining K."/>
            <person name="Amarasinghe V."/>
            <person name="Ranik M."/>
            <person name="Naithani S."/>
            <person name="Elser J."/>
            <person name="Boyd A.E."/>
            <person name="Liston A."/>
            <person name="Spatafora J.W."/>
            <person name="Dharmwardhana P."/>
            <person name="Raja R."/>
            <person name="Sullivan C."/>
            <person name="Romanel E."/>
            <person name="Alves-Ferreira M."/>
            <person name="Kulheim C."/>
            <person name="Foley W."/>
            <person name="Carocha V."/>
            <person name="Paiva J."/>
            <person name="Kudrna D."/>
            <person name="Brommonschenkel S.H."/>
            <person name="Pasquali G."/>
            <person name="Byrne M."/>
            <person name="Rigault P."/>
            <person name="Tibbits J."/>
            <person name="Spokevicius A."/>
            <person name="Jones R.C."/>
            <person name="Steane D.A."/>
            <person name="Vaillancourt R.E."/>
            <person name="Potts B.M."/>
            <person name="Joubert F."/>
            <person name="Barry K."/>
            <person name="Pappas G.J."/>
            <person name="Strauss S.H."/>
            <person name="Jaiswal P."/>
            <person name="Grima-Pettenati J."/>
            <person name="Salse J."/>
            <person name="Van de Peer Y."/>
            <person name="Rokhsar D.S."/>
            <person name="Schmutz J."/>
        </authorList>
    </citation>
    <scope>NUCLEOTIDE SEQUENCE</scope>
    <source>
        <tissue evidence="1">Leaf extractions</tissue>
    </source>
</reference>
<dbReference type="AlphaFoldDB" id="A0A058ZT77"/>
<proteinExistence type="predicted"/>